<feature type="transmembrane region" description="Helical" evidence="5">
    <location>
        <begin position="124"/>
        <end position="141"/>
    </location>
</feature>
<feature type="transmembrane region" description="Helical" evidence="5">
    <location>
        <begin position="298"/>
        <end position="316"/>
    </location>
</feature>
<evidence type="ECO:0000256" key="5">
    <source>
        <dbReference type="SAM" id="Phobius"/>
    </source>
</evidence>
<dbReference type="GO" id="GO:0016301">
    <property type="term" value="F:kinase activity"/>
    <property type="evidence" value="ECO:0007669"/>
    <property type="project" value="UniProtKB-KW"/>
</dbReference>
<dbReference type="STRING" id="863227.GCA_000373005_02434"/>
<dbReference type="Pfam" id="PF02518">
    <property type="entry name" value="HATPase_c"/>
    <property type="match status" value="1"/>
</dbReference>
<organism evidence="7 8">
    <name type="scientific">Trinickia symbiotica</name>
    <dbReference type="NCBI Taxonomy" id="863227"/>
    <lineage>
        <taxon>Bacteria</taxon>
        <taxon>Pseudomonadati</taxon>
        <taxon>Pseudomonadota</taxon>
        <taxon>Betaproteobacteria</taxon>
        <taxon>Burkholderiales</taxon>
        <taxon>Burkholderiaceae</taxon>
        <taxon>Trinickia</taxon>
    </lineage>
</organism>
<reference evidence="7 8" key="1">
    <citation type="submission" date="2018-01" db="EMBL/GenBank/DDBJ databases">
        <title>Whole genome analyses suggest that Burkholderia sensu lato contains two further novel genera in the rhizoxinica-symbiotica group Mycetohabitans gen. nov., and Trinickia gen. nov.: implications for the evolution of diazotrophy and nodulation in the Burkholderiaceae.</title>
        <authorList>
            <person name="Estrada-de los Santos P."/>
            <person name="Palmer M."/>
            <person name="Chavez-Ramirez B."/>
            <person name="Beukes C."/>
            <person name="Steenkamp E.T."/>
            <person name="Hirsch A.M."/>
            <person name="Manyaka P."/>
            <person name="Maluk M."/>
            <person name="Lafos M."/>
            <person name="Crook M."/>
            <person name="Gross E."/>
            <person name="Simon M.F."/>
            <person name="Bueno dos Reis Junior F."/>
            <person name="Poole P.S."/>
            <person name="Venter S.N."/>
            <person name="James E.K."/>
        </authorList>
    </citation>
    <scope>NUCLEOTIDE SEQUENCE [LARGE SCALE GENOMIC DNA]</scope>
    <source>
        <strain evidence="7 8">JPY 581</strain>
    </source>
</reference>
<name>A0A2N7X9N8_9BURK</name>
<sequence length="545" mass="60814">MQFNLPIAPDEFYAAYMPLLESSGALYVNGAFVGRIGAVAPVAPAMGRLAPSMPKAPPAFVGFPPRLVSIPPDLLRAGANTIYLQLWVKRGTRGALSTIAVGPRPAVRAAYQRRVLVVVTGPRIVIILSCVLGLFIGLLWMRRRRESTYGYAGLSAVAFALFVAGRFVISEPVLPFPYWDLAVRGTLECYIVLMCFFALRYGGWRRPRLERLLWGYVIVSPVLDGAALLGVGGWPIQEWWLMTFAVTVFYVAIFWIIAWQKKTVETLCLALAGSFKFVISANEYLLPYPIDLPHYQPYAYLPMFLVIGWMLVDRFARSLNEFEKLNAQLERRVADKHAELACTYERMQAMERNQAVVEERSRIMRDMHDGIGAQLISTLNLVEHGEYSGTDVAAALRECIDDLRLTIDSLEPTENDLLPVMGNLRYRLDERLRKQGIDLDWQVSEVPEISCLTPQNVLHVLRILQEAFSNIIKHAHATGIHVETGLDATGKHIYIQVRDNGVGFCGQRTGRGIASMKHRANLIGGRLDIQSSAAGTTLNLLLPVS</sequence>
<feature type="transmembrane region" description="Helical" evidence="5">
    <location>
        <begin position="239"/>
        <end position="259"/>
    </location>
</feature>
<comment type="caution">
    <text evidence="7">The sequence shown here is derived from an EMBL/GenBank/DDBJ whole genome shotgun (WGS) entry which is preliminary data.</text>
</comment>
<dbReference type="CDD" id="cd16917">
    <property type="entry name" value="HATPase_UhpB-NarQ-NarX-like"/>
    <property type="match status" value="1"/>
</dbReference>
<feature type="transmembrane region" description="Helical" evidence="5">
    <location>
        <begin position="181"/>
        <end position="201"/>
    </location>
</feature>
<keyword evidence="5" id="KW-0472">Membrane</keyword>
<keyword evidence="4" id="KW-0175">Coiled coil</keyword>
<dbReference type="Gene3D" id="1.20.5.1930">
    <property type="match status" value="1"/>
</dbReference>
<dbReference type="AlphaFoldDB" id="A0A2N7X9N8"/>
<dbReference type="Gene3D" id="3.30.565.10">
    <property type="entry name" value="Histidine kinase-like ATPase, C-terminal domain"/>
    <property type="match status" value="1"/>
</dbReference>
<gene>
    <name evidence="7" type="ORF">C0Z20_00040</name>
</gene>
<dbReference type="InterPro" id="IPR050482">
    <property type="entry name" value="Sensor_HK_TwoCompSys"/>
</dbReference>
<feature type="transmembrane region" description="Helical" evidence="5">
    <location>
        <begin position="148"/>
        <end position="169"/>
    </location>
</feature>
<dbReference type="EMBL" id="PNYC01000001">
    <property type="protein sequence ID" value="PMS38327.1"/>
    <property type="molecule type" value="Genomic_DNA"/>
</dbReference>
<keyword evidence="8" id="KW-1185">Reference proteome</keyword>
<keyword evidence="2" id="KW-0418">Kinase</keyword>
<feature type="transmembrane region" description="Helical" evidence="5">
    <location>
        <begin position="213"/>
        <end position="233"/>
    </location>
</feature>
<feature type="transmembrane region" description="Helical" evidence="5">
    <location>
        <begin position="266"/>
        <end position="286"/>
    </location>
</feature>
<evidence type="ECO:0000256" key="4">
    <source>
        <dbReference type="SAM" id="Coils"/>
    </source>
</evidence>
<evidence type="ECO:0000256" key="2">
    <source>
        <dbReference type="ARBA" id="ARBA00022777"/>
    </source>
</evidence>
<dbReference type="InterPro" id="IPR036890">
    <property type="entry name" value="HATPase_C_sf"/>
</dbReference>
<proteinExistence type="predicted"/>
<feature type="domain" description="Histidine kinase/HSP90-like ATPase" evidence="6">
    <location>
        <begin position="455"/>
        <end position="545"/>
    </location>
</feature>
<evidence type="ECO:0000313" key="7">
    <source>
        <dbReference type="EMBL" id="PMS38327.1"/>
    </source>
</evidence>
<keyword evidence="5" id="KW-0812">Transmembrane</keyword>
<evidence type="ECO:0000259" key="6">
    <source>
        <dbReference type="SMART" id="SM00387"/>
    </source>
</evidence>
<feature type="coiled-coil region" evidence="4">
    <location>
        <begin position="312"/>
        <end position="339"/>
    </location>
</feature>
<keyword evidence="1" id="KW-0808">Transferase</keyword>
<dbReference type="InterPro" id="IPR003594">
    <property type="entry name" value="HATPase_dom"/>
</dbReference>
<evidence type="ECO:0000256" key="3">
    <source>
        <dbReference type="ARBA" id="ARBA00023012"/>
    </source>
</evidence>
<dbReference type="SUPFAM" id="SSF55874">
    <property type="entry name" value="ATPase domain of HSP90 chaperone/DNA topoisomerase II/histidine kinase"/>
    <property type="match status" value="1"/>
</dbReference>
<protein>
    <recommendedName>
        <fullName evidence="6">Histidine kinase/HSP90-like ATPase domain-containing protein</fullName>
    </recommendedName>
</protein>
<dbReference type="OrthoDB" id="9147043at2"/>
<dbReference type="Proteomes" id="UP000235777">
    <property type="component" value="Unassembled WGS sequence"/>
</dbReference>
<dbReference type="GO" id="GO:0000160">
    <property type="term" value="P:phosphorelay signal transduction system"/>
    <property type="evidence" value="ECO:0007669"/>
    <property type="project" value="UniProtKB-KW"/>
</dbReference>
<keyword evidence="3" id="KW-0902">Two-component regulatory system</keyword>
<dbReference type="PANTHER" id="PTHR24421">
    <property type="entry name" value="NITRATE/NITRITE SENSOR PROTEIN NARX-RELATED"/>
    <property type="match status" value="1"/>
</dbReference>
<dbReference type="PANTHER" id="PTHR24421:SF58">
    <property type="entry name" value="SIGNAL TRANSDUCTION HISTIDINE-PROTEIN KINASE_PHOSPHATASE UHPB"/>
    <property type="match status" value="1"/>
</dbReference>
<dbReference type="RefSeq" id="WP_018440991.1">
    <property type="nucleotide sequence ID" value="NZ_KB890175.1"/>
</dbReference>
<evidence type="ECO:0000256" key="1">
    <source>
        <dbReference type="ARBA" id="ARBA00022679"/>
    </source>
</evidence>
<dbReference type="SMART" id="SM00387">
    <property type="entry name" value="HATPase_c"/>
    <property type="match status" value="1"/>
</dbReference>
<keyword evidence="5" id="KW-1133">Transmembrane helix</keyword>
<accession>A0A2N7X9N8</accession>
<evidence type="ECO:0000313" key="8">
    <source>
        <dbReference type="Proteomes" id="UP000235777"/>
    </source>
</evidence>